<gene>
    <name evidence="3" type="ORF">HNO53_07070</name>
</gene>
<dbReference type="EMBL" id="CP053383">
    <property type="protein sequence ID" value="QTP58491.1"/>
    <property type="molecule type" value="Genomic_DNA"/>
</dbReference>
<proteinExistence type="predicted"/>
<name>A0ABX7WDL6_9GAMM</name>
<evidence type="ECO:0000313" key="4">
    <source>
        <dbReference type="Proteomes" id="UP000671845"/>
    </source>
</evidence>
<feature type="compositionally biased region" description="Basic and acidic residues" evidence="1">
    <location>
        <begin position="99"/>
        <end position="110"/>
    </location>
</feature>
<feature type="region of interest" description="Disordered" evidence="1">
    <location>
        <begin position="86"/>
        <end position="135"/>
    </location>
</feature>
<feature type="chain" id="PRO_5046838042" description="RcnB family protein" evidence="2">
    <location>
        <begin position="30"/>
        <end position="135"/>
    </location>
</feature>
<protein>
    <recommendedName>
        <fullName evidence="5">RcnB family protein</fullName>
    </recommendedName>
</protein>
<keyword evidence="2" id="KW-0732">Signal</keyword>
<evidence type="ECO:0000256" key="1">
    <source>
        <dbReference type="SAM" id="MobiDB-lite"/>
    </source>
</evidence>
<accession>A0ABX7WDL6</accession>
<keyword evidence="4" id="KW-1185">Reference proteome</keyword>
<dbReference type="Proteomes" id="UP000671845">
    <property type="component" value="Chromosome"/>
</dbReference>
<organism evidence="3 4">
    <name type="scientific">Halomonas sulfidivorans</name>
    <dbReference type="NCBI Taxonomy" id="2733488"/>
    <lineage>
        <taxon>Bacteria</taxon>
        <taxon>Pseudomonadati</taxon>
        <taxon>Pseudomonadota</taxon>
        <taxon>Gammaproteobacteria</taxon>
        <taxon>Oceanospirillales</taxon>
        <taxon>Halomonadaceae</taxon>
        <taxon>Halomonas</taxon>
    </lineage>
</organism>
<feature type="signal peptide" evidence="2">
    <location>
        <begin position="1"/>
        <end position="29"/>
    </location>
</feature>
<evidence type="ECO:0008006" key="5">
    <source>
        <dbReference type="Google" id="ProtNLM"/>
    </source>
</evidence>
<sequence>MNDLFALRRVGCGALVLMGWLAVNAPAWAAPGESRHMPASPAWQPVLQPFAWHREHWRQRRQRDPSFLIELPGVLFEPYYDWGHASSPAAPPRPSPPVPRERGNMWRDDVVGSGSGGRIEVHPEGRILRSRPRGD</sequence>
<reference evidence="3 4" key="1">
    <citation type="journal article" date="2021" name="Front. Microbiol.">
        <title>Aerobic Denitrification and Heterotrophic Sulfur Oxidation in the Genus Halomonas Revealed by Six Novel Species Characterizations and Genome-Based Analysis.</title>
        <authorList>
            <person name="Wang L."/>
            <person name="Shao Z."/>
        </authorList>
    </citation>
    <scope>NUCLEOTIDE SEQUENCE [LARGE SCALE GENOMIC DNA]</scope>
    <source>
        <strain evidence="3 4">MCCC 1A13718</strain>
    </source>
</reference>
<feature type="compositionally biased region" description="Basic and acidic residues" evidence="1">
    <location>
        <begin position="119"/>
        <end position="135"/>
    </location>
</feature>
<evidence type="ECO:0000256" key="2">
    <source>
        <dbReference type="SAM" id="SignalP"/>
    </source>
</evidence>
<feature type="compositionally biased region" description="Pro residues" evidence="1">
    <location>
        <begin position="89"/>
        <end position="98"/>
    </location>
</feature>
<evidence type="ECO:0000313" key="3">
    <source>
        <dbReference type="EMBL" id="QTP58491.1"/>
    </source>
</evidence>
<dbReference type="RefSeq" id="WP_209477349.1">
    <property type="nucleotide sequence ID" value="NZ_CP053383.1"/>
</dbReference>